<dbReference type="EMBL" id="AJJH01000112">
    <property type="protein sequence ID" value="EID78155.1"/>
    <property type="molecule type" value="Genomic_DNA"/>
</dbReference>
<protein>
    <submittedName>
        <fullName evidence="1">Uncharacterized protein</fullName>
    </submittedName>
</protein>
<dbReference type="AlphaFoldDB" id="I0WP39"/>
<comment type="caution">
    <text evidence="1">The sequence shown here is derived from an EMBL/GenBank/DDBJ whole genome shotgun (WGS) entry which is preliminary data.</text>
</comment>
<sequence>MFAYPFAANTSAAASMVARRVASARDCCVILSDSIGPPLDATCVPLHHEQYRHKGIAARAAEVLIPAERAAVLF</sequence>
<organism evidence="1 2">
    <name type="scientific">Rhodococcus opacus RKJ300 = JCM 13270</name>
    <dbReference type="NCBI Taxonomy" id="1165867"/>
    <lineage>
        <taxon>Bacteria</taxon>
        <taxon>Bacillati</taxon>
        <taxon>Actinomycetota</taxon>
        <taxon>Actinomycetes</taxon>
        <taxon>Mycobacteriales</taxon>
        <taxon>Nocardiaceae</taxon>
        <taxon>Rhodococcus</taxon>
    </lineage>
</organism>
<proteinExistence type="predicted"/>
<dbReference type="Proteomes" id="UP000006447">
    <property type="component" value="Unassembled WGS sequence"/>
</dbReference>
<evidence type="ECO:0000313" key="1">
    <source>
        <dbReference type="EMBL" id="EID78155.1"/>
    </source>
</evidence>
<gene>
    <name evidence="1" type="ORF">W59_20153</name>
</gene>
<accession>I0WP39</accession>
<reference evidence="1 2" key="1">
    <citation type="journal article" date="2012" name="J. Bacteriol.">
        <title>Draft genome sequence of the nitrophenol-degrading actinomycete Rhodococcus imtechensis RKJ300.</title>
        <authorList>
            <person name="Vikram S."/>
            <person name="Kumar S."/>
            <person name="Subramanian S."/>
            <person name="Raghava G.P."/>
        </authorList>
    </citation>
    <scope>NUCLEOTIDE SEQUENCE [LARGE SCALE GENOMIC DNA]</scope>
    <source>
        <strain evidence="1 2">RKJ300</strain>
    </source>
</reference>
<name>I0WP39_RHOOP</name>
<evidence type="ECO:0000313" key="2">
    <source>
        <dbReference type="Proteomes" id="UP000006447"/>
    </source>
</evidence>